<comment type="caution">
    <text evidence="7">The sequence shown here is derived from an EMBL/GenBank/DDBJ whole genome shotgun (WGS) entry which is preliminary data.</text>
</comment>
<dbReference type="Gene3D" id="2.40.40.10">
    <property type="entry name" value="RlpA-like domain"/>
    <property type="match status" value="1"/>
</dbReference>
<dbReference type="CDD" id="cd14485">
    <property type="entry name" value="mltA_like_LT_A"/>
    <property type="match status" value="1"/>
</dbReference>
<dbReference type="RefSeq" id="WP_379489423.1">
    <property type="nucleotide sequence ID" value="NZ_JAPCWC010000009.1"/>
</dbReference>
<dbReference type="Proteomes" id="UP001589858">
    <property type="component" value="Unassembled WGS sequence"/>
</dbReference>
<evidence type="ECO:0000313" key="8">
    <source>
        <dbReference type="Proteomes" id="UP001589858"/>
    </source>
</evidence>
<evidence type="ECO:0000256" key="1">
    <source>
        <dbReference type="ARBA" id="ARBA00001420"/>
    </source>
</evidence>
<organism evidence="7 8">
    <name type="scientific">Novosphingobium clariflavum</name>
    <dbReference type="NCBI Taxonomy" id="2029884"/>
    <lineage>
        <taxon>Bacteria</taxon>
        <taxon>Pseudomonadati</taxon>
        <taxon>Pseudomonadota</taxon>
        <taxon>Alphaproteobacteria</taxon>
        <taxon>Sphingomonadales</taxon>
        <taxon>Sphingomonadaceae</taxon>
        <taxon>Novosphingobium</taxon>
    </lineage>
</organism>
<dbReference type="Pfam" id="PF03562">
    <property type="entry name" value="MltA"/>
    <property type="match status" value="1"/>
</dbReference>
<dbReference type="InterPro" id="IPR005300">
    <property type="entry name" value="MltA_B"/>
</dbReference>
<keyword evidence="3" id="KW-0456">Lyase</keyword>
<dbReference type="PIRSF" id="PIRSF019422">
    <property type="entry name" value="MltA"/>
    <property type="match status" value="1"/>
</dbReference>
<protein>
    <recommendedName>
        <fullName evidence="2">peptidoglycan lytic exotransglycosylase</fullName>
        <ecNumber evidence="2">4.2.2.n1</ecNumber>
    </recommendedName>
    <alternativeName>
        <fullName evidence="5">Murein hydrolase A</fullName>
    </alternativeName>
</protein>
<dbReference type="InterPro" id="IPR026044">
    <property type="entry name" value="MltA"/>
</dbReference>
<comment type="catalytic activity">
    <reaction evidence="1">
        <text>Exolytic cleavage of the (1-&gt;4)-beta-glycosidic linkage between N-acetylmuramic acid (MurNAc) and N-acetylglucosamine (GlcNAc) residues in peptidoglycan, from either the reducing or the non-reducing ends of the peptidoglycan chains, with concomitant formation of a 1,6-anhydrobond in the MurNAc residue.</text>
        <dbReference type="EC" id="4.2.2.n1"/>
    </reaction>
</comment>
<evidence type="ECO:0000313" key="7">
    <source>
        <dbReference type="EMBL" id="MFC0687125.1"/>
    </source>
</evidence>
<evidence type="ECO:0000259" key="6">
    <source>
        <dbReference type="SMART" id="SM00925"/>
    </source>
</evidence>
<dbReference type="InterPro" id="IPR036908">
    <property type="entry name" value="RlpA-like_sf"/>
</dbReference>
<evidence type="ECO:0000256" key="4">
    <source>
        <dbReference type="ARBA" id="ARBA00023316"/>
    </source>
</evidence>
<keyword evidence="4" id="KW-0961">Cell wall biogenesis/degradation</keyword>
<dbReference type="Pfam" id="PF06725">
    <property type="entry name" value="3D"/>
    <property type="match status" value="1"/>
</dbReference>
<dbReference type="EC" id="4.2.2.n1" evidence="2"/>
<evidence type="ECO:0000256" key="2">
    <source>
        <dbReference type="ARBA" id="ARBA00012587"/>
    </source>
</evidence>
<dbReference type="EMBL" id="JBHLTM010000081">
    <property type="protein sequence ID" value="MFC0687125.1"/>
    <property type="molecule type" value="Genomic_DNA"/>
</dbReference>
<feature type="domain" description="Lytic transglycosylase MltA" evidence="6">
    <location>
        <begin position="149"/>
        <end position="311"/>
    </location>
</feature>
<dbReference type="SUPFAM" id="SSF50685">
    <property type="entry name" value="Barwin-like endoglucanases"/>
    <property type="match status" value="1"/>
</dbReference>
<dbReference type="PANTHER" id="PTHR30124">
    <property type="entry name" value="MEMBRANE-BOUND LYTIC MUREIN TRANSGLYCOSYLASE A"/>
    <property type="match status" value="1"/>
</dbReference>
<name>A0ABV6SCY0_9SPHN</name>
<dbReference type="Gene3D" id="2.40.240.50">
    <property type="entry name" value="Barwin-like endoglucanases"/>
    <property type="match status" value="1"/>
</dbReference>
<reference evidence="7 8" key="1">
    <citation type="submission" date="2024-09" db="EMBL/GenBank/DDBJ databases">
        <authorList>
            <person name="Sun Q."/>
            <person name="Mori K."/>
        </authorList>
    </citation>
    <scope>NUCLEOTIDE SEQUENCE [LARGE SCALE GENOMIC DNA]</scope>
    <source>
        <strain evidence="7 8">CICC 11035S</strain>
    </source>
</reference>
<keyword evidence="8" id="KW-1185">Reference proteome</keyword>
<proteinExistence type="predicted"/>
<accession>A0ABV6SCY0</accession>
<dbReference type="InterPro" id="IPR010611">
    <property type="entry name" value="3D_dom"/>
</dbReference>
<dbReference type="SMART" id="SM00925">
    <property type="entry name" value="MltA"/>
    <property type="match status" value="1"/>
</dbReference>
<evidence type="ECO:0000256" key="3">
    <source>
        <dbReference type="ARBA" id="ARBA00023239"/>
    </source>
</evidence>
<evidence type="ECO:0000256" key="5">
    <source>
        <dbReference type="ARBA" id="ARBA00030918"/>
    </source>
</evidence>
<dbReference type="CDD" id="cd14668">
    <property type="entry name" value="mlta_B"/>
    <property type="match status" value="1"/>
</dbReference>
<sequence length="411" mass="43095">MVVQAALAKPRKWQWRRSGAILALALLSGCVRMIPGASGPGTVTPPTPPGPPPPANAVALGVRAGPAVTSLPVGAIDGAAALASFRESCASVSRRTDGSGLTRPADWQPACAAARAWPGASAAQFFQTYFETVKIGDGRGFATGYYEPEIAGARQHLPGYDVPIYAMPADLVRARPGDATPNAKGQMPLGRYDQTGAFVPYYDRGAIEDGALANRGLEIAWARDPVEVFFLQVQGSGRLRAPDGTVMRIGYAGQNGWSYTGIGGVMRDQGLIGSGPGQYSGSMQGIMQYIHEHPVEGDALMRQNQSWVFFRELTGDGPLGALGVPVRARASVAADPLFVPLGAPVWLGLDRREANGLWVAQDTGGAIKGANRFDTFWGAGDQARVTAGGMSGRGDAVVLVPKGTLARLQQQ</sequence>
<gene>
    <name evidence="7" type="ORF">ACFFF8_21295</name>
</gene>
<dbReference type="PANTHER" id="PTHR30124:SF0">
    <property type="entry name" value="MEMBRANE-BOUND LYTIC MUREIN TRANSGLYCOSYLASE A"/>
    <property type="match status" value="1"/>
</dbReference>